<accession>A0A195CW35</accession>
<sequence>MNRTKKRVDEVASPRTIHDLPEHVLTCSLSLPVGEAAALSPISRSELVPSRAAVALKEVGWSRKRKRRRSQRRAAFTPAGQRGASTTNDHGRSSSGCFERVGLEGINEPASCAMKILRSSSCSIKSKATYEKVWVRPRSQEKRRLIFRGTNCDARRSRNGRRLRHWRRTNVTTLIVRKPHAIAVDLILKRRYLEKQAVTSCTLLIELIEHAHGVSIGVSPTYVIYSLFATANLH</sequence>
<evidence type="ECO:0000313" key="2">
    <source>
        <dbReference type="EMBL" id="KYN04369.1"/>
    </source>
</evidence>
<feature type="region of interest" description="Disordered" evidence="1">
    <location>
        <begin position="61"/>
        <end position="95"/>
    </location>
</feature>
<evidence type="ECO:0000313" key="3">
    <source>
        <dbReference type="Proteomes" id="UP000078542"/>
    </source>
</evidence>
<dbReference type="Proteomes" id="UP000078542">
    <property type="component" value="Unassembled WGS sequence"/>
</dbReference>
<dbReference type="AlphaFoldDB" id="A0A195CW35"/>
<evidence type="ECO:0000256" key="1">
    <source>
        <dbReference type="SAM" id="MobiDB-lite"/>
    </source>
</evidence>
<keyword evidence="3" id="KW-1185">Reference proteome</keyword>
<proteinExistence type="predicted"/>
<reference evidence="2 3" key="1">
    <citation type="submission" date="2016-03" db="EMBL/GenBank/DDBJ databases">
        <title>Cyphomyrmex costatus WGS genome.</title>
        <authorList>
            <person name="Nygaard S."/>
            <person name="Hu H."/>
            <person name="Boomsma J."/>
            <person name="Zhang G."/>
        </authorList>
    </citation>
    <scope>NUCLEOTIDE SEQUENCE [LARGE SCALE GENOMIC DNA]</scope>
    <source>
        <strain evidence="2">MS0001</strain>
        <tissue evidence="2">Whole body</tissue>
    </source>
</reference>
<gene>
    <name evidence="2" type="ORF">ALC62_05135</name>
</gene>
<protein>
    <submittedName>
        <fullName evidence="2">Uncharacterized protein</fullName>
    </submittedName>
</protein>
<feature type="compositionally biased region" description="Polar residues" evidence="1">
    <location>
        <begin position="83"/>
        <end position="95"/>
    </location>
</feature>
<name>A0A195CW35_9HYME</name>
<feature type="compositionally biased region" description="Basic residues" evidence="1">
    <location>
        <begin position="62"/>
        <end position="72"/>
    </location>
</feature>
<dbReference type="EMBL" id="KQ977279">
    <property type="protein sequence ID" value="KYN04369.1"/>
    <property type="molecule type" value="Genomic_DNA"/>
</dbReference>
<organism evidence="2 3">
    <name type="scientific">Cyphomyrmex costatus</name>
    <dbReference type="NCBI Taxonomy" id="456900"/>
    <lineage>
        <taxon>Eukaryota</taxon>
        <taxon>Metazoa</taxon>
        <taxon>Ecdysozoa</taxon>
        <taxon>Arthropoda</taxon>
        <taxon>Hexapoda</taxon>
        <taxon>Insecta</taxon>
        <taxon>Pterygota</taxon>
        <taxon>Neoptera</taxon>
        <taxon>Endopterygota</taxon>
        <taxon>Hymenoptera</taxon>
        <taxon>Apocrita</taxon>
        <taxon>Aculeata</taxon>
        <taxon>Formicoidea</taxon>
        <taxon>Formicidae</taxon>
        <taxon>Myrmicinae</taxon>
        <taxon>Cyphomyrmex</taxon>
    </lineage>
</organism>